<proteinExistence type="predicted"/>
<feature type="transmembrane region" description="Helical" evidence="8">
    <location>
        <begin position="72"/>
        <end position="93"/>
    </location>
</feature>
<evidence type="ECO:0000313" key="9">
    <source>
        <dbReference type="EMBL" id="BBH49809.1"/>
    </source>
</evidence>
<feature type="transmembrane region" description="Helical" evidence="8">
    <location>
        <begin position="179"/>
        <end position="202"/>
    </location>
</feature>
<dbReference type="GO" id="GO:0015648">
    <property type="term" value="F:lipid-linked peptidoglycan transporter activity"/>
    <property type="evidence" value="ECO:0007669"/>
    <property type="project" value="TreeGrafter"/>
</dbReference>
<evidence type="ECO:0000256" key="5">
    <source>
        <dbReference type="ARBA" id="ARBA00022984"/>
    </source>
</evidence>
<keyword evidence="4" id="KW-0133">Cell shape</keyword>
<protein>
    <submittedName>
        <fullName evidence="9">Lipid II flippase MurJ</fullName>
    </submittedName>
</protein>
<dbReference type="Proteomes" id="UP000273154">
    <property type="component" value="Chromosome"/>
</dbReference>
<keyword evidence="3 8" id="KW-0812">Transmembrane</keyword>
<reference evidence="10" key="1">
    <citation type="submission" date="2018-11" db="EMBL/GenBank/DDBJ databases">
        <title>Comparative genomics of Parolsenella catena and Libanicoccus massiliensis: Reclassification of Libanicoccus massiliensis as Parolsenella massiliensis comb. nov.</title>
        <authorList>
            <person name="Sakamoto M."/>
            <person name="Ikeyama N."/>
            <person name="Murakami T."/>
            <person name="Mori H."/>
            <person name="Yuki M."/>
            <person name="Ohkuma M."/>
        </authorList>
    </citation>
    <scope>NUCLEOTIDE SEQUENCE [LARGE SCALE GENOMIC DNA]</scope>
    <source>
        <strain evidence="10">JCM 31932</strain>
    </source>
</reference>
<feature type="transmembrane region" description="Helical" evidence="8">
    <location>
        <begin position="258"/>
        <end position="278"/>
    </location>
</feature>
<dbReference type="PANTHER" id="PTHR47019:SF1">
    <property type="entry name" value="LIPID II FLIPPASE MURJ"/>
    <property type="match status" value="1"/>
</dbReference>
<feature type="transmembrane region" description="Helical" evidence="8">
    <location>
        <begin position="503"/>
        <end position="527"/>
    </location>
</feature>
<dbReference type="GO" id="GO:0034204">
    <property type="term" value="P:lipid translocation"/>
    <property type="evidence" value="ECO:0007669"/>
    <property type="project" value="TreeGrafter"/>
</dbReference>
<dbReference type="PANTHER" id="PTHR47019">
    <property type="entry name" value="LIPID II FLIPPASE MURJ"/>
    <property type="match status" value="1"/>
</dbReference>
<comment type="subcellular location">
    <subcellularLocation>
        <location evidence="1">Cell membrane</location>
        <topology evidence="1">Multi-pass membrane protein</topology>
    </subcellularLocation>
</comment>
<gene>
    <name evidence="9" type="primary">mviN</name>
    <name evidence="9" type="ORF">Pcatena_03960</name>
</gene>
<dbReference type="GO" id="GO:0005886">
    <property type="term" value="C:plasma membrane"/>
    <property type="evidence" value="ECO:0007669"/>
    <property type="project" value="UniProtKB-SubCell"/>
</dbReference>
<keyword evidence="7 8" id="KW-0472">Membrane</keyword>
<dbReference type="KEGG" id="pcat:Pcatena_03960"/>
<dbReference type="GeneID" id="88848538"/>
<feature type="transmembrane region" description="Helical" evidence="8">
    <location>
        <begin position="379"/>
        <end position="397"/>
    </location>
</feature>
<feature type="transmembrane region" description="Helical" evidence="8">
    <location>
        <begin position="409"/>
        <end position="429"/>
    </location>
</feature>
<feature type="transmembrane region" description="Helical" evidence="8">
    <location>
        <begin position="105"/>
        <end position="131"/>
    </location>
</feature>
<evidence type="ECO:0000256" key="8">
    <source>
        <dbReference type="SAM" id="Phobius"/>
    </source>
</evidence>
<keyword evidence="10" id="KW-1185">Reference proteome</keyword>
<feature type="transmembrane region" description="Helical" evidence="8">
    <location>
        <begin position="298"/>
        <end position="321"/>
    </location>
</feature>
<feature type="transmembrane region" description="Helical" evidence="8">
    <location>
        <begin position="475"/>
        <end position="497"/>
    </location>
</feature>
<dbReference type="PRINTS" id="PR01806">
    <property type="entry name" value="VIRFACTRMVIN"/>
</dbReference>
<evidence type="ECO:0000256" key="1">
    <source>
        <dbReference type="ARBA" id="ARBA00004651"/>
    </source>
</evidence>
<feature type="transmembrane region" description="Helical" evidence="8">
    <location>
        <begin position="151"/>
        <end position="172"/>
    </location>
</feature>
<accession>A0A3G9K7Q4</accession>
<feature type="transmembrane region" description="Helical" evidence="8">
    <location>
        <begin position="342"/>
        <end position="367"/>
    </location>
</feature>
<evidence type="ECO:0000256" key="2">
    <source>
        <dbReference type="ARBA" id="ARBA00022475"/>
    </source>
</evidence>
<dbReference type="GO" id="GO:0009252">
    <property type="term" value="P:peptidoglycan biosynthetic process"/>
    <property type="evidence" value="ECO:0007669"/>
    <property type="project" value="UniProtKB-KW"/>
</dbReference>
<dbReference type="RefSeq" id="WP_232619878.1">
    <property type="nucleotide sequence ID" value="NZ_AP019367.1"/>
</dbReference>
<organism evidence="9 10">
    <name type="scientific">Parolsenella catena</name>
    <dbReference type="NCBI Taxonomy" id="2003188"/>
    <lineage>
        <taxon>Bacteria</taxon>
        <taxon>Bacillati</taxon>
        <taxon>Actinomycetota</taxon>
        <taxon>Coriobacteriia</taxon>
        <taxon>Coriobacteriales</taxon>
        <taxon>Atopobiaceae</taxon>
        <taxon>Parolsenella</taxon>
    </lineage>
</organism>
<feature type="transmembrane region" description="Helical" evidence="8">
    <location>
        <begin position="435"/>
        <end position="454"/>
    </location>
</feature>
<dbReference type="InterPro" id="IPR051050">
    <property type="entry name" value="Lipid_II_flippase_MurJ/MviN"/>
</dbReference>
<dbReference type="AlphaFoldDB" id="A0A3G9K7Q4"/>
<dbReference type="EMBL" id="AP019367">
    <property type="protein sequence ID" value="BBH49809.1"/>
    <property type="molecule type" value="Genomic_DNA"/>
</dbReference>
<name>A0A3G9K7Q4_9ACTN</name>
<dbReference type="InterPro" id="IPR004268">
    <property type="entry name" value="MurJ"/>
</dbReference>
<keyword evidence="5" id="KW-0573">Peptidoglycan synthesis</keyword>
<dbReference type="GO" id="GO:0008360">
    <property type="term" value="P:regulation of cell shape"/>
    <property type="evidence" value="ECO:0007669"/>
    <property type="project" value="UniProtKB-KW"/>
</dbReference>
<sequence>MALNQEELEERAALAEEDAEVEKKAEQSSNIVSILVIIGRITGFFRTSVQAWAIGALGLASAYTVANNLPNLLYELVMGGMLITSFLPVYMSVKSKRGSKAAAEYASNLTSIVVLVMLVVLALSIVFAVPIVWTQSAGATEGFDSDLAVYFFRWFAIEVVLYALSSLVSGVLNAERDYFASNVAPILNNVITIAGFLIYGYLVNSLGMPMESAIVVLAVANPLGVGVQVLAQVPALLRHGVRLRPHINLHDPALRETLKIGLPTLVLMLISTPTAAVTSSCALSVTPAGASIAYYARVWYVLPFSIFAVPISVTMFTELSGSYMAGKVETFKGYLASGIRKIVFTLVPMTLYLIVFAPCLIAVFTAGSFSGEAAQQTSVYLQCLALALPFYGLSSYLQKACSSMIKMNFYMVATIVATVLQIGICVGLTPVWGLYVVPISSTFFYGSVVIVTLAHIRHELGSIGMRSIVRTTVRALVLGGLGALVGAAILAVLAYAMGPCQGIARGALYCVLGGVPAVLVTFGVAYARGVSEAPFFDALFARVARHAGARRAR</sequence>
<dbReference type="CDD" id="cd13123">
    <property type="entry name" value="MATE_MurJ_like"/>
    <property type="match status" value="1"/>
</dbReference>
<dbReference type="Pfam" id="PF03023">
    <property type="entry name" value="MurJ"/>
    <property type="match status" value="1"/>
</dbReference>
<keyword evidence="6 8" id="KW-1133">Transmembrane helix</keyword>
<keyword evidence="2" id="KW-1003">Cell membrane</keyword>
<evidence type="ECO:0000313" key="10">
    <source>
        <dbReference type="Proteomes" id="UP000273154"/>
    </source>
</evidence>
<evidence type="ECO:0000256" key="6">
    <source>
        <dbReference type="ARBA" id="ARBA00022989"/>
    </source>
</evidence>
<evidence type="ECO:0000256" key="7">
    <source>
        <dbReference type="ARBA" id="ARBA00023136"/>
    </source>
</evidence>
<evidence type="ECO:0000256" key="4">
    <source>
        <dbReference type="ARBA" id="ARBA00022960"/>
    </source>
</evidence>
<evidence type="ECO:0000256" key="3">
    <source>
        <dbReference type="ARBA" id="ARBA00022692"/>
    </source>
</evidence>
<feature type="transmembrane region" description="Helical" evidence="8">
    <location>
        <begin position="214"/>
        <end position="237"/>
    </location>
</feature>